<name>A0AAJ0B4Q3_9PEZI</name>
<evidence type="ECO:0000313" key="4">
    <source>
        <dbReference type="Proteomes" id="UP001239445"/>
    </source>
</evidence>
<feature type="region of interest" description="Disordered" evidence="1">
    <location>
        <begin position="50"/>
        <end position="98"/>
    </location>
</feature>
<gene>
    <name evidence="3" type="ORF">QBC47DRAFT_332558</name>
</gene>
<proteinExistence type="predicted"/>
<comment type="caution">
    <text evidence="3">The sequence shown here is derived from an EMBL/GenBank/DDBJ whole genome shotgun (WGS) entry which is preliminary data.</text>
</comment>
<dbReference type="EMBL" id="MU839849">
    <property type="protein sequence ID" value="KAK1750142.1"/>
    <property type="molecule type" value="Genomic_DNA"/>
</dbReference>
<reference evidence="3" key="1">
    <citation type="submission" date="2023-06" db="EMBL/GenBank/DDBJ databases">
        <title>Genome-scale phylogeny and comparative genomics of the fungal order Sordariales.</title>
        <authorList>
            <consortium name="Lawrence Berkeley National Laboratory"/>
            <person name="Hensen N."/>
            <person name="Bonometti L."/>
            <person name="Westerberg I."/>
            <person name="Brannstrom I.O."/>
            <person name="Guillou S."/>
            <person name="Cros-Aarteil S."/>
            <person name="Calhoun S."/>
            <person name="Haridas S."/>
            <person name="Kuo A."/>
            <person name="Mondo S."/>
            <person name="Pangilinan J."/>
            <person name="Riley R."/>
            <person name="Labutti K."/>
            <person name="Andreopoulos B."/>
            <person name="Lipzen A."/>
            <person name="Chen C."/>
            <person name="Yanf M."/>
            <person name="Daum C."/>
            <person name="Ng V."/>
            <person name="Clum A."/>
            <person name="Steindorff A."/>
            <person name="Ohm R."/>
            <person name="Martin F."/>
            <person name="Silar P."/>
            <person name="Natvig D."/>
            <person name="Lalanne C."/>
            <person name="Gautier V."/>
            <person name="Ament-Velasquez S.L."/>
            <person name="Kruys A."/>
            <person name="Hutchinson M.I."/>
            <person name="Powell A.J."/>
            <person name="Barry K."/>
            <person name="Miller A.N."/>
            <person name="Grigoriev I.V."/>
            <person name="Debuchy R."/>
            <person name="Gladieux P."/>
            <person name="Thoren M.H."/>
            <person name="Johannesson H."/>
        </authorList>
    </citation>
    <scope>NUCLEOTIDE SEQUENCE</scope>
    <source>
        <strain evidence="3">PSN4</strain>
    </source>
</reference>
<organism evidence="3 4">
    <name type="scientific">Echria macrotheca</name>
    <dbReference type="NCBI Taxonomy" id="438768"/>
    <lineage>
        <taxon>Eukaryota</taxon>
        <taxon>Fungi</taxon>
        <taxon>Dikarya</taxon>
        <taxon>Ascomycota</taxon>
        <taxon>Pezizomycotina</taxon>
        <taxon>Sordariomycetes</taxon>
        <taxon>Sordariomycetidae</taxon>
        <taxon>Sordariales</taxon>
        <taxon>Schizotheciaceae</taxon>
        <taxon>Echria</taxon>
    </lineage>
</organism>
<keyword evidence="2" id="KW-0812">Transmembrane</keyword>
<keyword evidence="2" id="KW-1133">Transmembrane helix</keyword>
<dbReference type="PANTHER" id="PTHR42354:SF1">
    <property type="entry name" value="C2H2-TYPE DOMAIN-CONTAINING PROTEIN"/>
    <property type="match status" value="1"/>
</dbReference>
<evidence type="ECO:0000313" key="3">
    <source>
        <dbReference type="EMBL" id="KAK1750142.1"/>
    </source>
</evidence>
<evidence type="ECO:0000256" key="1">
    <source>
        <dbReference type="SAM" id="MobiDB-lite"/>
    </source>
</evidence>
<dbReference type="AlphaFoldDB" id="A0AAJ0B4Q3"/>
<protein>
    <submittedName>
        <fullName evidence="3">Uncharacterized protein</fullName>
    </submittedName>
</protein>
<sequence length="390" mass="43719">MNYANMIKEERLKQGFIIATLCSTIAGTFTTGINLYDRIIEKRKQSKLDKGQDEKIRDLERRVDQAHGQGRGRPRRGSDDEDNLRDSLQRGGPSVQREYEQYAKLDPRFAQGDLTAQLQLQSQVITLQSTVIQILEDALYTGQPVDTSKLYNASEFAREGAIRALRDQYRRMLEGPGLSAGGGGGPQPSRVGRPNAGLIRRTSSTPALRSGGARYEDDAESTTSVTSAKSRRGSSRYRPSGRTLAMDPARPLFCRRAEDLQRGGVAVDDVLSASEKDVCGACGADMASARNGSWRIEKEVTMRQDRDRERGRETVEVVEIRRFALTGRFLVKCHRERAGFTCYLCWRFRERDTLCPSVESLVGHVAEEHYISEYAGEADIREVTRSMPIR</sequence>
<keyword evidence="2" id="KW-0472">Membrane</keyword>
<feature type="region of interest" description="Disordered" evidence="1">
    <location>
        <begin position="174"/>
        <end position="244"/>
    </location>
</feature>
<dbReference type="Proteomes" id="UP001239445">
    <property type="component" value="Unassembled WGS sequence"/>
</dbReference>
<keyword evidence="4" id="KW-1185">Reference proteome</keyword>
<accession>A0AAJ0B4Q3</accession>
<evidence type="ECO:0000256" key="2">
    <source>
        <dbReference type="SAM" id="Phobius"/>
    </source>
</evidence>
<dbReference type="PANTHER" id="PTHR42354">
    <property type="entry name" value="C2H2-TYPE DOMAIN-CONTAINING PROTEIN"/>
    <property type="match status" value="1"/>
</dbReference>
<feature type="transmembrane region" description="Helical" evidence="2">
    <location>
        <begin position="15"/>
        <end position="36"/>
    </location>
</feature>
<feature type="compositionally biased region" description="Basic and acidic residues" evidence="1">
    <location>
        <begin position="50"/>
        <end position="65"/>
    </location>
</feature>